<dbReference type="GO" id="GO:0044718">
    <property type="term" value="P:siderophore transmembrane transport"/>
    <property type="evidence" value="ECO:0007669"/>
    <property type="project" value="TreeGrafter"/>
</dbReference>
<evidence type="ECO:0000256" key="5">
    <source>
        <dbReference type="ARBA" id="ARBA00022692"/>
    </source>
</evidence>
<feature type="domain" description="TonB-dependent receptor-like beta-barrel" evidence="13">
    <location>
        <begin position="229"/>
        <end position="610"/>
    </location>
</feature>
<dbReference type="GO" id="GO:0009279">
    <property type="term" value="C:cell outer membrane"/>
    <property type="evidence" value="ECO:0007669"/>
    <property type="project" value="UniProtKB-SubCell"/>
</dbReference>
<evidence type="ECO:0000256" key="2">
    <source>
        <dbReference type="ARBA" id="ARBA00009810"/>
    </source>
</evidence>
<keyword evidence="8 15" id="KW-0675">Receptor</keyword>
<feature type="chain" id="PRO_5020207626" evidence="12">
    <location>
        <begin position="23"/>
        <end position="641"/>
    </location>
</feature>
<sequence length="641" mass="71351">MKFRLAAAASLYALGLPPAVLAADEALAPVIVTATRIEMKDSDAPYASEVHRREDIERAGATTLVDYLARYSSLQVLPNYGNRYSPALNMRGYGITDGYQNVVVTVDGRRLNNVDMVPQLLGSVSLADVDRIEITKGSGSVLFGDGATAGTIQIHTRPRDGATVDLFGGSNGSRGASLSAGLVRERFSLSASAERNRDDGAGDKDATGHRDASRADIWRVGIDGKPVDELKLRLDAGESRIDTRYPNSLTLAQFKDDPAQIVGNYTHQKFNTHYWSVGGDYDFSSRWRLSADHHDESRYSEWVNSGSESDSRYLSDEISLQFRGDKLAVTAGAQLFDAVRKGSDNDTDKRNRALFLQAQYSFDRLTLSAGARGEQVRYRYRPDAGEHLEANERFSSWDVGFNYRLNEALSVFGNYNDAHQTPDIDRFFNWPFGGGPTVFNGFIDPAHARTLTLGLNHSTATNRLKLAVFHARLHNEIFLDPYTFNNTSLDRSRKFGIEVQDSWQIARAVAANLNYSWTRALIDRDDASGGAFNGKELPGVPRHSLVAGLAVDVVEGGRLYVSHTWRSRAWAAGDFDNNNSQRQRAYQSTDLSYRQQITRQVELYGAVSNLFEHENGMWVDDDQIYPVDYSRTWKLGARISF</sequence>
<accession>A0A4R6E3T4</accession>
<dbReference type="InterPro" id="IPR000531">
    <property type="entry name" value="Beta-barrel_TonB"/>
</dbReference>
<keyword evidence="16" id="KW-1185">Reference proteome</keyword>
<keyword evidence="5 10" id="KW-0812">Transmembrane</keyword>
<comment type="similarity">
    <text evidence="2 10 11">Belongs to the TonB-dependent receptor family.</text>
</comment>
<evidence type="ECO:0000256" key="4">
    <source>
        <dbReference type="ARBA" id="ARBA00022452"/>
    </source>
</evidence>
<feature type="domain" description="TonB-dependent receptor plug" evidence="14">
    <location>
        <begin position="42"/>
        <end position="151"/>
    </location>
</feature>
<dbReference type="Pfam" id="PF00593">
    <property type="entry name" value="TonB_dep_Rec_b-barrel"/>
    <property type="match status" value="1"/>
</dbReference>
<dbReference type="InterPro" id="IPR037066">
    <property type="entry name" value="Plug_dom_sf"/>
</dbReference>
<dbReference type="OrthoDB" id="9790771at2"/>
<dbReference type="Gene3D" id="2.40.170.20">
    <property type="entry name" value="TonB-dependent receptor, beta-barrel domain"/>
    <property type="match status" value="1"/>
</dbReference>
<dbReference type="RefSeq" id="WP_133590597.1">
    <property type="nucleotide sequence ID" value="NZ_SNVV01000006.1"/>
</dbReference>
<evidence type="ECO:0000256" key="6">
    <source>
        <dbReference type="ARBA" id="ARBA00023077"/>
    </source>
</evidence>
<dbReference type="PANTHER" id="PTHR30069">
    <property type="entry name" value="TONB-DEPENDENT OUTER MEMBRANE RECEPTOR"/>
    <property type="match status" value="1"/>
</dbReference>
<dbReference type="GO" id="GO:0015344">
    <property type="term" value="F:siderophore uptake transmembrane transporter activity"/>
    <property type="evidence" value="ECO:0007669"/>
    <property type="project" value="TreeGrafter"/>
</dbReference>
<keyword evidence="4 10" id="KW-1134">Transmembrane beta strand</keyword>
<dbReference type="InterPro" id="IPR039426">
    <property type="entry name" value="TonB-dep_rcpt-like"/>
</dbReference>
<keyword evidence="3 10" id="KW-0813">Transport</keyword>
<dbReference type="PROSITE" id="PS52016">
    <property type="entry name" value="TONB_DEPENDENT_REC_3"/>
    <property type="match status" value="1"/>
</dbReference>
<organism evidence="15 16">
    <name type="scientific">Azoarcus indigens</name>
    <dbReference type="NCBI Taxonomy" id="29545"/>
    <lineage>
        <taxon>Bacteria</taxon>
        <taxon>Pseudomonadati</taxon>
        <taxon>Pseudomonadota</taxon>
        <taxon>Betaproteobacteria</taxon>
        <taxon>Rhodocyclales</taxon>
        <taxon>Zoogloeaceae</taxon>
        <taxon>Azoarcus</taxon>
    </lineage>
</organism>
<dbReference type="AlphaFoldDB" id="A0A4R6E3T4"/>
<dbReference type="Proteomes" id="UP000295129">
    <property type="component" value="Unassembled WGS sequence"/>
</dbReference>
<evidence type="ECO:0000256" key="3">
    <source>
        <dbReference type="ARBA" id="ARBA00022448"/>
    </source>
</evidence>
<dbReference type="EMBL" id="SNVV01000006">
    <property type="protein sequence ID" value="TDN52473.1"/>
    <property type="molecule type" value="Genomic_DNA"/>
</dbReference>
<dbReference type="SUPFAM" id="SSF56935">
    <property type="entry name" value="Porins"/>
    <property type="match status" value="1"/>
</dbReference>
<keyword evidence="9 10" id="KW-0998">Cell outer membrane</keyword>
<evidence type="ECO:0000256" key="7">
    <source>
        <dbReference type="ARBA" id="ARBA00023136"/>
    </source>
</evidence>
<evidence type="ECO:0000256" key="10">
    <source>
        <dbReference type="PROSITE-ProRule" id="PRU01360"/>
    </source>
</evidence>
<evidence type="ECO:0000256" key="1">
    <source>
        <dbReference type="ARBA" id="ARBA00004571"/>
    </source>
</evidence>
<gene>
    <name evidence="15" type="ORF">C7389_106172</name>
</gene>
<dbReference type="Gene3D" id="2.170.130.10">
    <property type="entry name" value="TonB-dependent receptor, plug domain"/>
    <property type="match status" value="1"/>
</dbReference>
<keyword evidence="7 10" id="KW-0472">Membrane</keyword>
<evidence type="ECO:0000259" key="14">
    <source>
        <dbReference type="Pfam" id="PF07715"/>
    </source>
</evidence>
<comment type="subcellular location">
    <subcellularLocation>
        <location evidence="1 10">Cell outer membrane</location>
        <topology evidence="1 10">Multi-pass membrane protein</topology>
    </subcellularLocation>
</comment>
<evidence type="ECO:0000256" key="9">
    <source>
        <dbReference type="ARBA" id="ARBA00023237"/>
    </source>
</evidence>
<dbReference type="InterPro" id="IPR012910">
    <property type="entry name" value="Plug_dom"/>
</dbReference>
<keyword evidence="12" id="KW-0732">Signal</keyword>
<evidence type="ECO:0000256" key="12">
    <source>
        <dbReference type="SAM" id="SignalP"/>
    </source>
</evidence>
<evidence type="ECO:0000313" key="16">
    <source>
        <dbReference type="Proteomes" id="UP000295129"/>
    </source>
</evidence>
<evidence type="ECO:0000259" key="13">
    <source>
        <dbReference type="Pfam" id="PF00593"/>
    </source>
</evidence>
<proteinExistence type="inferred from homology"/>
<reference evidence="15 16" key="1">
    <citation type="submission" date="2019-03" db="EMBL/GenBank/DDBJ databases">
        <title>Genomic Encyclopedia of Type Strains, Phase IV (KMG-IV): sequencing the most valuable type-strain genomes for metagenomic binning, comparative biology and taxonomic classification.</title>
        <authorList>
            <person name="Goeker M."/>
        </authorList>
    </citation>
    <scope>NUCLEOTIDE SEQUENCE [LARGE SCALE GENOMIC DNA]</scope>
    <source>
        <strain evidence="15 16">DSM 12121</strain>
    </source>
</reference>
<evidence type="ECO:0000313" key="15">
    <source>
        <dbReference type="EMBL" id="TDN52473.1"/>
    </source>
</evidence>
<keyword evidence="6 11" id="KW-0798">TonB box</keyword>
<evidence type="ECO:0000256" key="8">
    <source>
        <dbReference type="ARBA" id="ARBA00023170"/>
    </source>
</evidence>
<dbReference type="Pfam" id="PF07715">
    <property type="entry name" value="Plug"/>
    <property type="match status" value="1"/>
</dbReference>
<comment type="caution">
    <text evidence="15">The sequence shown here is derived from an EMBL/GenBank/DDBJ whole genome shotgun (WGS) entry which is preliminary data.</text>
</comment>
<dbReference type="PANTHER" id="PTHR30069:SF27">
    <property type="entry name" value="BLL4766 PROTEIN"/>
    <property type="match status" value="1"/>
</dbReference>
<evidence type="ECO:0000256" key="11">
    <source>
        <dbReference type="RuleBase" id="RU003357"/>
    </source>
</evidence>
<name>A0A4R6E3T4_9RHOO</name>
<protein>
    <submittedName>
        <fullName evidence="15">Iron complex outermembrane receptor protein</fullName>
    </submittedName>
</protein>
<dbReference type="InterPro" id="IPR036942">
    <property type="entry name" value="Beta-barrel_TonB_sf"/>
</dbReference>
<feature type="signal peptide" evidence="12">
    <location>
        <begin position="1"/>
        <end position="22"/>
    </location>
</feature>